<proteinExistence type="predicted"/>
<evidence type="ECO:0000313" key="1">
    <source>
        <dbReference type="EMBL" id="KAK9969512.1"/>
    </source>
</evidence>
<comment type="caution">
    <text evidence="1">The sequence shown here is derived from an EMBL/GenBank/DDBJ whole genome shotgun (WGS) entry which is preliminary data.</text>
</comment>
<feature type="non-terminal residue" evidence="1">
    <location>
        <position position="1"/>
    </location>
</feature>
<dbReference type="Proteomes" id="UP001479290">
    <property type="component" value="Unassembled WGS sequence"/>
</dbReference>
<name>A0AAW2A807_CULAL</name>
<protein>
    <submittedName>
        <fullName evidence="1">Uncharacterized protein</fullName>
    </submittedName>
</protein>
<accession>A0AAW2A807</accession>
<gene>
    <name evidence="1" type="ORF">ABG768_027676</name>
</gene>
<sequence length="50" mass="5665">KQTSEEVLGVLFHVFLGYWRTDGAVNVMATNSEQLSRGFVTETNQEFNIT</sequence>
<keyword evidence="2" id="KW-1185">Reference proteome</keyword>
<feature type="non-terminal residue" evidence="1">
    <location>
        <position position="50"/>
    </location>
</feature>
<organism evidence="1 2">
    <name type="scientific">Culter alburnus</name>
    <name type="common">Topmouth culter</name>
    <dbReference type="NCBI Taxonomy" id="194366"/>
    <lineage>
        <taxon>Eukaryota</taxon>
        <taxon>Metazoa</taxon>
        <taxon>Chordata</taxon>
        <taxon>Craniata</taxon>
        <taxon>Vertebrata</taxon>
        <taxon>Euteleostomi</taxon>
        <taxon>Actinopterygii</taxon>
        <taxon>Neopterygii</taxon>
        <taxon>Teleostei</taxon>
        <taxon>Ostariophysi</taxon>
        <taxon>Cypriniformes</taxon>
        <taxon>Xenocyprididae</taxon>
        <taxon>Xenocypridinae</taxon>
        <taxon>Culter</taxon>
    </lineage>
</organism>
<reference evidence="1 2" key="1">
    <citation type="submission" date="2024-05" db="EMBL/GenBank/DDBJ databases">
        <title>A high-quality chromosomal-level genome assembly of Topmouth culter (Culter alburnus).</title>
        <authorList>
            <person name="Zhao H."/>
        </authorList>
    </citation>
    <scope>NUCLEOTIDE SEQUENCE [LARGE SCALE GENOMIC DNA]</scope>
    <source>
        <strain evidence="1">CATC2023</strain>
        <tissue evidence="1">Muscle</tissue>
    </source>
</reference>
<evidence type="ECO:0000313" key="2">
    <source>
        <dbReference type="Proteomes" id="UP001479290"/>
    </source>
</evidence>
<dbReference type="EMBL" id="JAWDJR010000009">
    <property type="protein sequence ID" value="KAK9969512.1"/>
    <property type="molecule type" value="Genomic_DNA"/>
</dbReference>
<dbReference type="AlphaFoldDB" id="A0AAW2A807"/>